<dbReference type="GO" id="GO:0030313">
    <property type="term" value="C:cell envelope"/>
    <property type="evidence" value="ECO:0007669"/>
    <property type="project" value="UniProtKB-SubCell"/>
</dbReference>
<reference evidence="7 8" key="1">
    <citation type="submission" date="2016-02" db="EMBL/GenBank/DDBJ databases">
        <title>Complete Genome of H5569, the type strain of the newly described species Haematospirillium jordaniae.</title>
        <authorList>
            <person name="Nicholson A.C."/>
            <person name="Humrighouse B.W."/>
            <person name="Loparov V."/>
            <person name="McQuiston J.R."/>
        </authorList>
    </citation>
    <scope>NUCLEOTIDE SEQUENCE [LARGE SCALE GENOMIC DNA]</scope>
    <source>
        <strain evidence="7 8">H5569</strain>
    </source>
</reference>
<dbReference type="Gene3D" id="1.25.40.10">
    <property type="entry name" value="Tetratricopeptide repeat domain"/>
    <property type="match status" value="2"/>
</dbReference>
<keyword evidence="2" id="KW-0677">Repeat</keyword>
<dbReference type="KEGG" id="hjo:AY555_03250"/>
<dbReference type="PANTHER" id="PTHR47870">
    <property type="entry name" value="CYTOCHROME C-TYPE BIOGENESIS PROTEIN CCMH"/>
    <property type="match status" value="1"/>
</dbReference>
<organism evidence="7 8">
    <name type="scientific">Haematospirillum jordaniae</name>
    <dbReference type="NCBI Taxonomy" id="1549855"/>
    <lineage>
        <taxon>Bacteria</taxon>
        <taxon>Pseudomonadati</taxon>
        <taxon>Pseudomonadota</taxon>
        <taxon>Alphaproteobacteria</taxon>
        <taxon>Rhodospirillales</taxon>
        <taxon>Novispirillaceae</taxon>
        <taxon>Haematospirillum</taxon>
    </lineage>
</organism>
<evidence type="ECO:0000256" key="4">
    <source>
        <dbReference type="ARBA" id="ARBA00022803"/>
    </source>
</evidence>
<dbReference type="Pfam" id="PF23914">
    <property type="entry name" value="TPR_CcmH_CycH"/>
    <property type="match status" value="1"/>
</dbReference>
<keyword evidence="4 5" id="KW-0802">TPR repeat</keyword>
<dbReference type="PANTHER" id="PTHR47870:SF1">
    <property type="entry name" value="CYTOCHROME C-TYPE BIOGENESIS PROTEIN CCMH"/>
    <property type="match status" value="1"/>
</dbReference>
<dbReference type="InterPro" id="IPR056413">
    <property type="entry name" value="TPR_CcmH_CycH"/>
</dbReference>
<dbReference type="NCBIfam" id="TIGR03142">
    <property type="entry name" value="cytochro_ccmI"/>
    <property type="match status" value="1"/>
</dbReference>
<evidence type="ECO:0000313" key="7">
    <source>
        <dbReference type="EMBL" id="AMW34367.1"/>
    </source>
</evidence>
<accession>A0A143DCA8</accession>
<dbReference type="Proteomes" id="UP000076066">
    <property type="component" value="Chromosome"/>
</dbReference>
<dbReference type="PROSITE" id="PS50005">
    <property type="entry name" value="TPR"/>
    <property type="match status" value="1"/>
</dbReference>
<keyword evidence="8" id="KW-1185">Reference proteome</keyword>
<name>A0A143DCA8_9PROT</name>
<keyword evidence="3" id="KW-0201">Cytochrome c-type biogenesis</keyword>
<evidence type="ECO:0000259" key="6">
    <source>
        <dbReference type="Pfam" id="PF23914"/>
    </source>
</evidence>
<evidence type="ECO:0000256" key="1">
    <source>
        <dbReference type="ARBA" id="ARBA00004196"/>
    </source>
</evidence>
<dbReference type="RefSeq" id="WP_066133397.1">
    <property type="nucleotide sequence ID" value="NZ_CP014525.1"/>
</dbReference>
<comment type="subcellular location">
    <subcellularLocation>
        <location evidence="1">Cell envelope</location>
    </subcellularLocation>
</comment>
<evidence type="ECO:0000256" key="2">
    <source>
        <dbReference type="ARBA" id="ARBA00022737"/>
    </source>
</evidence>
<dbReference type="InterPro" id="IPR011990">
    <property type="entry name" value="TPR-like_helical_dom_sf"/>
</dbReference>
<proteinExistence type="predicted"/>
<protein>
    <recommendedName>
        <fullName evidence="6">Cytochrome c-type biogenesis protein H TPR domain-containing protein</fullName>
    </recommendedName>
</protein>
<dbReference type="InterPro" id="IPR051263">
    <property type="entry name" value="C-type_cytochrome_biogenesis"/>
</dbReference>
<dbReference type="GO" id="GO:0017004">
    <property type="term" value="P:cytochrome complex assembly"/>
    <property type="evidence" value="ECO:0007669"/>
    <property type="project" value="UniProtKB-KW"/>
</dbReference>
<dbReference type="OrthoDB" id="9815847at2"/>
<dbReference type="InterPro" id="IPR017560">
    <property type="entry name" value="Cyt_c_biogenesis_CcmI"/>
</dbReference>
<dbReference type="SUPFAM" id="SSF48452">
    <property type="entry name" value="TPR-like"/>
    <property type="match status" value="2"/>
</dbReference>
<evidence type="ECO:0000313" key="8">
    <source>
        <dbReference type="Proteomes" id="UP000076066"/>
    </source>
</evidence>
<dbReference type="STRING" id="1549855.AY555_03250"/>
<evidence type="ECO:0000256" key="3">
    <source>
        <dbReference type="ARBA" id="ARBA00022748"/>
    </source>
</evidence>
<feature type="domain" description="Cytochrome c-type biogenesis protein H TPR" evidence="6">
    <location>
        <begin position="322"/>
        <end position="440"/>
    </location>
</feature>
<evidence type="ECO:0000256" key="5">
    <source>
        <dbReference type="PROSITE-ProRule" id="PRU00339"/>
    </source>
</evidence>
<dbReference type="SMART" id="SM00028">
    <property type="entry name" value="TPR"/>
    <property type="match status" value="3"/>
</dbReference>
<dbReference type="Pfam" id="PF13432">
    <property type="entry name" value="TPR_16"/>
    <property type="match status" value="1"/>
</dbReference>
<dbReference type="InterPro" id="IPR019734">
    <property type="entry name" value="TPR_rpt"/>
</dbReference>
<dbReference type="EMBL" id="CP014525">
    <property type="protein sequence ID" value="AMW34367.1"/>
    <property type="molecule type" value="Genomic_DNA"/>
</dbReference>
<feature type="repeat" description="TPR" evidence="5">
    <location>
        <begin position="333"/>
        <end position="366"/>
    </location>
</feature>
<dbReference type="AlphaFoldDB" id="A0A143DCA8"/>
<sequence>MMNVLIVSMILATAIAVALPLLRRVQGGSAGSARPDLAIYRDQLAEVERDQERGLLDPGQAEAVRLEVQRRMLAAVSYAEAIDPVIPDGAGLRRVLAVLLVAMVSVGSLVVYSQIGSPGLPDRPHDARLAERLGLGTADIERLNRRADQLQTLLSSSPDDPALWREMAQVRQDLGAYGQAVSAWSRRSQLAPMAPDDWASFGESLVQAEAGLVGERAQAVFTHVLALDRKNPRARWFLGLSAVQSGEPERGLAIWLDLARESKPGAPWMKMLNERVKTVAMKAGLDPDSVAPRHPADLHDASAMPSFTEEERTMVTGMVDRLRQRLADAPDDAQGWQKLGRSLTVMGDASGAAEAYGKAADLLPGDPVAQLDYATALVTLREHTNNQDLSPRFHAIAAWFARHDPDSPGGLFVQGISAEAQGKPAEARSFLERLLALTPPGSAAESTLRVWIDRLAQPPG</sequence>
<dbReference type="GeneID" id="53316167"/>
<gene>
    <name evidence="7" type="ORF">AY555_03250</name>
</gene>
<dbReference type="GO" id="GO:0005886">
    <property type="term" value="C:plasma membrane"/>
    <property type="evidence" value="ECO:0007669"/>
    <property type="project" value="TreeGrafter"/>
</dbReference>